<dbReference type="InterPro" id="IPR013785">
    <property type="entry name" value="Aldolase_TIM"/>
</dbReference>
<dbReference type="SMART" id="SM00729">
    <property type="entry name" value="Elp3"/>
    <property type="match status" value="1"/>
</dbReference>
<dbReference type="PIRSF" id="PIRSF005963">
    <property type="entry name" value="Lipoyl_synth"/>
    <property type="match status" value="1"/>
</dbReference>
<comment type="subcellular location">
    <subcellularLocation>
        <location evidence="9">Cytoplasm</location>
    </subcellularLocation>
</comment>
<comment type="pathway">
    <text evidence="9">Protein modification; protein lipoylation via endogenous pathway; protein N(6)-(lipoyl)lysine from octanoyl-[acyl-carrier-protein]: step 2/2.</text>
</comment>
<dbReference type="SFLD" id="SFLDS00029">
    <property type="entry name" value="Radical_SAM"/>
    <property type="match status" value="1"/>
</dbReference>
<dbReference type="EC" id="2.8.1.8" evidence="9"/>
<feature type="compositionally biased region" description="Basic and acidic residues" evidence="10">
    <location>
        <begin position="1"/>
        <end position="16"/>
    </location>
</feature>
<dbReference type="FunFam" id="3.20.20.70:FF:000040">
    <property type="entry name" value="Lipoyl synthase"/>
    <property type="match status" value="1"/>
</dbReference>
<feature type="binding site" evidence="9">
    <location>
        <position position="291"/>
    </location>
    <ligand>
        <name>[4Fe-4S] cluster</name>
        <dbReference type="ChEBI" id="CHEBI:49883"/>
        <label>1</label>
    </ligand>
</feature>
<evidence type="ECO:0000256" key="2">
    <source>
        <dbReference type="ARBA" id="ARBA00022490"/>
    </source>
</evidence>
<dbReference type="NCBIfam" id="TIGR00510">
    <property type="entry name" value="lipA"/>
    <property type="match status" value="1"/>
</dbReference>
<feature type="binding site" evidence="9">
    <location>
        <position position="85"/>
    </location>
    <ligand>
        <name>[4Fe-4S] cluster</name>
        <dbReference type="ChEBI" id="CHEBI:49883"/>
        <label>2</label>
        <note>4Fe-4S-S-AdoMet</note>
    </ligand>
</feature>
<dbReference type="SFLD" id="SFLDF00271">
    <property type="entry name" value="lipoyl_synthase"/>
    <property type="match status" value="1"/>
</dbReference>
<dbReference type="InterPro" id="IPR003698">
    <property type="entry name" value="Lipoyl_synth"/>
</dbReference>
<dbReference type="EMBL" id="CP043314">
    <property type="protein sequence ID" value="QEK38930.1"/>
    <property type="molecule type" value="Genomic_DNA"/>
</dbReference>
<dbReference type="Proteomes" id="UP000324924">
    <property type="component" value="Chromosome"/>
</dbReference>
<reference evidence="12 13" key="1">
    <citation type="submission" date="2019-08" db="EMBL/GenBank/DDBJ databases">
        <title>Highly reduced genomes of protist endosymbionts show evolutionary convergence.</title>
        <authorList>
            <person name="George E."/>
            <person name="Husnik F."/>
            <person name="Tashyreva D."/>
            <person name="Prokopchuk G."/>
            <person name="Horak A."/>
            <person name="Kwong W.K."/>
            <person name="Lukes J."/>
            <person name="Keeling P.J."/>
        </authorList>
    </citation>
    <scope>NUCLEOTIDE SEQUENCE [LARGE SCALE GENOMIC DNA]</scope>
    <source>
        <strain evidence="12">1604HC</strain>
    </source>
</reference>
<dbReference type="AlphaFoldDB" id="A0A5C0UGS2"/>
<keyword evidence="4 9" id="KW-0949">S-adenosyl-L-methionine</keyword>
<proteinExistence type="inferred from homology"/>
<organism evidence="12 13">
    <name type="scientific">Candidatus Nesciobacter abundans</name>
    <dbReference type="NCBI Taxonomy" id="2601668"/>
    <lineage>
        <taxon>Bacteria</taxon>
        <taxon>Pseudomonadati</taxon>
        <taxon>Pseudomonadota</taxon>
        <taxon>Alphaproteobacteria</taxon>
        <taxon>Holosporales</taxon>
        <taxon>Holosporaceae</taxon>
        <taxon>Candidatus Nesciobacter</taxon>
    </lineage>
</organism>
<dbReference type="GO" id="GO:0016992">
    <property type="term" value="F:lipoate synthase activity"/>
    <property type="evidence" value="ECO:0007669"/>
    <property type="project" value="UniProtKB-UniRule"/>
</dbReference>
<protein>
    <recommendedName>
        <fullName evidence="9">Lipoyl synthase</fullName>
        <ecNumber evidence="9">2.8.1.8</ecNumber>
    </recommendedName>
    <alternativeName>
        <fullName evidence="9">Lip-syn</fullName>
        <shortName evidence="9">LS</shortName>
    </alternativeName>
    <alternativeName>
        <fullName evidence="9">Lipoate synthase</fullName>
    </alternativeName>
    <alternativeName>
        <fullName evidence="9">Lipoic acid synthase</fullName>
    </alternativeName>
    <alternativeName>
        <fullName evidence="9">Sulfur insertion protein LipA</fullName>
    </alternativeName>
</protein>
<evidence type="ECO:0000313" key="12">
    <source>
        <dbReference type="EMBL" id="QEK38930.1"/>
    </source>
</evidence>
<dbReference type="PANTHER" id="PTHR10949:SF0">
    <property type="entry name" value="LIPOYL SYNTHASE, MITOCHONDRIAL"/>
    <property type="match status" value="1"/>
</dbReference>
<keyword evidence="7 9" id="KW-0411">Iron-sulfur</keyword>
<dbReference type="SUPFAM" id="SSF102114">
    <property type="entry name" value="Radical SAM enzymes"/>
    <property type="match status" value="1"/>
</dbReference>
<evidence type="ECO:0000256" key="9">
    <source>
        <dbReference type="HAMAP-Rule" id="MF_00206"/>
    </source>
</evidence>
<evidence type="ECO:0000256" key="5">
    <source>
        <dbReference type="ARBA" id="ARBA00022723"/>
    </source>
</evidence>
<dbReference type="SFLD" id="SFLDG01058">
    <property type="entry name" value="lipoyl_synthase_like"/>
    <property type="match status" value="1"/>
</dbReference>
<dbReference type="Pfam" id="PF04055">
    <property type="entry name" value="Radical_SAM"/>
    <property type="match status" value="1"/>
</dbReference>
<dbReference type="GO" id="GO:0051539">
    <property type="term" value="F:4 iron, 4 sulfur cluster binding"/>
    <property type="evidence" value="ECO:0007669"/>
    <property type="project" value="UniProtKB-UniRule"/>
</dbReference>
<dbReference type="GO" id="GO:0009249">
    <property type="term" value="P:protein lipoylation"/>
    <property type="evidence" value="ECO:0007669"/>
    <property type="project" value="UniProtKB-UniRule"/>
</dbReference>
<evidence type="ECO:0000256" key="7">
    <source>
        <dbReference type="ARBA" id="ARBA00023014"/>
    </source>
</evidence>
<evidence type="ECO:0000256" key="8">
    <source>
        <dbReference type="ARBA" id="ARBA00047326"/>
    </source>
</evidence>
<dbReference type="PROSITE" id="PS51918">
    <property type="entry name" value="RADICAL_SAM"/>
    <property type="match status" value="1"/>
</dbReference>
<name>A0A5C0UGS2_9PROT</name>
<dbReference type="InterPro" id="IPR007197">
    <property type="entry name" value="rSAM"/>
</dbReference>
<dbReference type="NCBIfam" id="NF004019">
    <property type="entry name" value="PRK05481.1"/>
    <property type="match status" value="1"/>
</dbReference>
<feature type="binding site" evidence="9">
    <location>
        <position position="63"/>
    </location>
    <ligand>
        <name>[4Fe-4S] cluster</name>
        <dbReference type="ChEBI" id="CHEBI:49883"/>
        <label>1</label>
    </ligand>
</feature>
<feature type="binding site" evidence="9">
    <location>
        <position position="78"/>
    </location>
    <ligand>
        <name>[4Fe-4S] cluster</name>
        <dbReference type="ChEBI" id="CHEBI:49883"/>
        <label>2</label>
        <note>4Fe-4S-S-AdoMet</note>
    </ligand>
</feature>
<dbReference type="UniPathway" id="UPA00538">
    <property type="reaction ID" value="UER00593"/>
</dbReference>
<dbReference type="NCBIfam" id="NF009544">
    <property type="entry name" value="PRK12928.1"/>
    <property type="match status" value="1"/>
</dbReference>
<sequence>MISHIKITDPNEETKSNQDNQLSKRYKPRIKITQMSAELQEMLRTKKLHTVCEEAACPNILECWSKKHAAILAMGNVCTRACAFCNIATGRPLKLDPEEPENIANTVFNMKLKHIVVTSVTRDDLPDGGANHYKKIIHAIRAKNPETTVEILVPDFLRKKGALEIVMQAKPDVFNHNLETVPSLYPTVRIGANYYNSLRLLDEAKKLDPNTFTKSGIMLGLGETMSEVIQLMDDLRAANVDFMTIGQYLQPSPKHHVVKEYISEEIFKEYKSIALQKGFLVVSSSPLTRSSYHADEDFEKLRKIREIENSTK</sequence>
<evidence type="ECO:0000256" key="6">
    <source>
        <dbReference type="ARBA" id="ARBA00023004"/>
    </source>
</evidence>
<dbReference type="PANTHER" id="PTHR10949">
    <property type="entry name" value="LIPOYL SYNTHASE"/>
    <property type="match status" value="1"/>
</dbReference>
<keyword evidence="13" id="KW-1185">Reference proteome</keyword>
<dbReference type="Gene3D" id="3.20.20.70">
    <property type="entry name" value="Aldolase class I"/>
    <property type="match status" value="1"/>
</dbReference>
<comment type="function">
    <text evidence="9">Catalyzes the radical-mediated insertion of two sulfur atoms into the C-6 and C-8 positions of the octanoyl moiety bound to the lipoyl domains of lipoate-dependent enzymes, thereby converting the octanoylated domains into lipoylated derivatives.</text>
</comment>
<keyword evidence="3 9" id="KW-0808">Transferase</keyword>
<evidence type="ECO:0000256" key="1">
    <source>
        <dbReference type="ARBA" id="ARBA00022485"/>
    </source>
</evidence>
<evidence type="ECO:0000256" key="3">
    <source>
        <dbReference type="ARBA" id="ARBA00022679"/>
    </source>
</evidence>
<dbReference type="GO" id="GO:0005737">
    <property type="term" value="C:cytoplasm"/>
    <property type="evidence" value="ECO:0007669"/>
    <property type="project" value="UniProtKB-SubCell"/>
</dbReference>
<accession>A0A5C0UGS2</accession>
<feature type="region of interest" description="Disordered" evidence="10">
    <location>
        <begin position="1"/>
        <end position="26"/>
    </location>
</feature>
<keyword evidence="5 9" id="KW-0479">Metal-binding</keyword>
<evidence type="ECO:0000259" key="11">
    <source>
        <dbReference type="PROSITE" id="PS51918"/>
    </source>
</evidence>
<feature type="binding site" evidence="9">
    <location>
        <position position="52"/>
    </location>
    <ligand>
        <name>[4Fe-4S] cluster</name>
        <dbReference type="ChEBI" id="CHEBI:49883"/>
        <label>1</label>
    </ligand>
</feature>
<evidence type="ECO:0000313" key="13">
    <source>
        <dbReference type="Proteomes" id="UP000324924"/>
    </source>
</evidence>
<dbReference type="GO" id="GO:0046872">
    <property type="term" value="F:metal ion binding"/>
    <property type="evidence" value="ECO:0007669"/>
    <property type="project" value="UniProtKB-KW"/>
</dbReference>
<feature type="binding site" evidence="9">
    <location>
        <position position="57"/>
    </location>
    <ligand>
        <name>[4Fe-4S] cluster</name>
        <dbReference type="ChEBI" id="CHEBI:49883"/>
        <label>1</label>
    </ligand>
</feature>
<dbReference type="InterPro" id="IPR006638">
    <property type="entry name" value="Elp3/MiaA/NifB-like_rSAM"/>
</dbReference>
<dbReference type="OrthoDB" id="9787898at2"/>
<keyword evidence="2 9" id="KW-0963">Cytoplasm</keyword>
<gene>
    <name evidence="9 12" type="primary">lipA</name>
    <name evidence="12" type="ORF">FZC36_00560</name>
</gene>
<comment type="cofactor">
    <cofactor evidence="9">
        <name>[4Fe-4S] cluster</name>
        <dbReference type="ChEBI" id="CHEBI:49883"/>
    </cofactor>
    <text evidence="9">Binds 2 [4Fe-4S] clusters per subunit. One cluster is coordinated with 3 cysteines and an exchangeable S-adenosyl-L-methionine.</text>
</comment>
<evidence type="ECO:0000256" key="4">
    <source>
        <dbReference type="ARBA" id="ARBA00022691"/>
    </source>
</evidence>
<comment type="catalytic activity">
    <reaction evidence="8 9">
        <text>[[Fe-S] cluster scaffold protein carrying a second [4Fe-4S](2+) cluster] + N(6)-octanoyl-L-lysyl-[protein] + 2 oxidized [2Fe-2S]-[ferredoxin] + 2 S-adenosyl-L-methionine + 4 H(+) = [[Fe-S] cluster scaffold protein] + N(6)-[(R)-dihydrolipoyl]-L-lysyl-[protein] + 4 Fe(3+) + 2 hydrogen sulfide + 2 5'-deoxyadenosine + 2 L-methionine + 2 reduced [2Fe-2S]-[ferredoxin]</text>
        <dbReference type="Rhea" id="RHEA:16585"/>
        <dbReference type="Rhea" id="RHEA-COMP:9928"/>
        <dbReference type="Rhea" id="RHEA-COMP:10000"/>
        <dbReference type="Rhea" id="RHEA-COMP:10001"/>
        <dbReference type="Rhea" id="RHEA-COMP:10475"/>
        <dbReference type="Rhea" id="RHEA-COMP:14568"/>
        <dbReference type="Rhea" id="RHEA-COMP:14569"/>
        <dbReference type="ChEBI" id="CHEBI:15378"/>
        <dbReference type="ChEBI" id="CHEBI:17319"/>
        <dbReference type="ChEBI" id="CHEBI:29034"/>
        <dbReference type="ChEBI" id="CHEBI:29919"/>
        <dbReference type="ChEBI" id="CHEBI:33722"/>
        <dbReference type="ChEBI" id="CHEBI:33737"/>
        <dbReference type="ChEBI" id="CHEBI:33738"/>
        <dbReference type="ChEBI" id="CHEBI:57844"/>
        <dbReference type="ChEBI" id="CHEBI:59789"/>
        <dbReference type="ChEBI" id="CHEBI:78809"/>
        <dbReference type="ChEBI" id="CHEBI:83100"/>
        <dbReference type="EC" id="2.8.1.8"/>
    </reaction>
</comment>
<feature type="binding site" evidence="9">
    <location>
        <position position="82"/>
    </location>
    <ligand>
        <name>[4Fe-4S] cluster</name>
        <dbReference type="ChEBI" id="CHEBI:49883"/>
        <label>2</label>
        <note>4Fe-4S-S-AdoMet</note>
    </ligand>
</feature>
<dbReference type="HAMAP" id="MF_00206">
    <property type="entry name" value="Lipoyl_synth"/>
    <property type="match status" value="1"/>
</dbReference>
<keyword evidence="6 9" id="KW-0408">Iron</keyword>
<dbReference type="RefSeq" id="WP_148972053.1">
    <property type="nucleotide sequence ID" value="NZ_CP043314.1"/>
</dbReference>
<comment type="similarity">
    <text evidence="9">Belongs to the radical SAM superfamily. Lipoyl synthase family.</text>
</comment>
<keyword evidence="1 9" id="KW-0004">4Fe-4S</keyword>
<dbReference type="InterPro" id="IPR058240">
    <property type="entry name" value="rSAM_sf"/>
</dbReference>
<dbReference type="KEGG" id="nabu:FZC36_00560"/>
<feature type="domain" description="Radical SAM core" evidence="11">
    <location>
        <begin position="64"/>
        <end position="280"/>
    </location>
</feature>
<evidence type="ECO:0000256" key="10">
    <source>
        <dbReference type="SAM" id="MobiDB-lite"/>
    </source>
</evidence>